<feature type="transmembrane region" description="Helical" evidence="7">
    <location>
        <begin position="111"/>
        <end position="132"/>
    </location>
</feature>
<feature type="transmembrane region" description="Helical" evidence="7">
    <location>
        <begin position="352"/>
        <end position="370"/>
    </location>
</feature>
<evidence type="ECO:0000256" key="6">
    <source>
        <dbReference type="SAM" id="MobiDB-lite"/>
    </source>
</evidence>
<keyword evidence="5 7" id="KW-0472">Membrane</keyword>
<organism evidence="8 9">
    <name type="scientific">Arthrobacter gyeryongensis</name>
    <dbReference type="NCBI Taxonomy" id="1650592"/>
    <lineage>
        <taxon>Bacteria</taxon>
        <taxon>Bacillati</taxon>
        <taxon>Actinomycetota</taxon>
        <taxon>Actinomycetes</taxon>
        <taxon>Micrococcales</taxon>
        <taxon>Micrococcaceae</taxon>
        <taxon>Arthrobacter</taxon>
    </lineage>
</organism>
<evidence type="ECO:0000256" key="5">
    <source>
        <dbReference type="ARBA" id="ARBA00023136"/>
    </source>
</evidence>
<feature type="region of interest" description="Disordered" evidence="6">
    <location>
        <begin position="459"/>
        <end position="482"/>
    </location>
</feature>
<keyword evidence="4 7" id="KW-1133">Transmembrane helix</keyword>
<evidence type="ECO:0000313" key="9">
    <source>
        <dbReference type="Proteomes" id="UP001500200"/>
    </source>
</evidence>
<feature type="transmembrane region" description="Helical" evidence="7">
    <location>
        <begin position="295"/>
        <end position="323"/>
    </location>
</feature>
<feature type="transmembrane region" description="Helical" evidence="7">
    <location>
        <begin position="63"/>
        <end position="90"/>
    </location>
</feature>
<keyword evidence="9" id="KW-1185">Reference proteome</keyword>
<dbReference type="InterPro" id="IPR002293">
    <property type="entry name" value="AA/rel_permease1"/>
</dbReference>
<evidence type="ECO:0000313" key="8">
    <source>
        <dbReference type="EMBL" id="GAA5197253.1"/>
    </source>
</evidence>
<comment type="caution">
    <text evidence="8">The sequence shown here is derived from an EMBL/GenBank/DDBJ whole genome shotgun (WGS) entry which is preliminary data.</text>
</comment>
<evidence type="ECO:0000256" key="4">
    <source>
        <dbReference type="ARBA" id="ARBA00022989"/>
    </source>
</evidence>
<proteinExistence type="predicted"/>
<dbReference type="RefSeq" id="WP_345450527.1">
    <property type="nucleotide sequence ID" value="NZ_BAABKK010000023.1"/>
</dbReference>
<dbReference type="Pfam" id="PF13520">
    <property type="entry name" value="AA_permease_2"/>
    <property type="match status" value="1"/>
</dbReference>
<dbReference type="Proteomes" id="UP001500200">
    <property type="component" value="Unassembled WGS sequence"/>
</dbReference>
<accession>A0ABP9SK47</accession>
<protein>
    <submittedName>
        <fullName evidence="8">APC family permease</fullName>
    </submittedName>
</protein>
<feature type="transmembrane region" description="Helical" evidence="7">
    <location>
        <begin position="144"/>
        <end position="160"/>
    </location>
</feature>
<dbReference type="PIRSF" id="PIRSF006060">
    <property type="entry name" value="AA_transporter"/>
    <property type="match status" value="1"/>
</dbReference>
<feature type="transmembrane region" description="Helical" evidence="7">
    <location>
        <begin position="376"/>
        <end position="397"/>
    </location>
</feature>
<dbReference type="EMBL" id="BAABKK010000023">
    <property type="protein sequence ID" value="GAA5197253.1"/>
    <property type="molecule type" value="Genomic_DNA"/>
</dbReference>
<dbReference type="InterPro" id="IPR050367">
    <property type="entry name" value="APC_superfamily"/>
</dbReference>
<name>A0ABP9SK47_9MICC</name>
<evidence type="ECO:0000256" key="2">
    <source>
        <dbReference type="ARBA" id="ARBA00022475"/>
    </source>
</evidence>
<keyword evidence="2" id="KW-1003">Cell membrane</keyword>
<evidence type="ECO:0000256" key="1">
    <source>
        <dbReference type="ARBA" id="ARBA00004651"/>
    </source>
</evidence>
<feature type="transmembrane region" description="Helical" evidence="7">
    <location>
        <begin position="210"/>
        <end position="232"/>
    </location>
</feature>
<dbReference type="Gene3D" id="1.20.1740.10">
    <property type="entry name" value="Amino acid/polyamine transporter I"/>
    <property type="match status" value="1"/>
</dbReference>
<reference evidence="9" key="1">
    <citation type="journal article" date="2019" name="Int. J. Syst. Evol. Microbiol.">
        <title>The Global Catalogue of Microorganisms (GCM) 10K type strain sequencing project: providing services to taxonomists for standard genome sequencing and annotation.</title>
        <authorList>
            <consortium name="The Broad Institute Genomics Platform"/>
            <consortium name="The Broad Institute Genome Sequencing Center for Infectious Disease"/>
            <person name="Wu L."/>
            <person name="Ma J."/>
        </authorList>
    </citation>
    <scope>NUCLEOTIDE SEQUENCE [LARGE SCALE GENOMIC DNA]</scope>
    <source>
        <strain evidence="9">JCM 18514</strain>
    </source>
</reference>
<comment type="subcellular location">
    <subcellularLocation>
        <location evidence="1">Cell membrane</location>
        <topology evidence="1">Multi-pass membrane protein</topology>
    </subcellularLocation>
</comment>
<keyword evidence="3 7" id="KW-0812">Transmembrane</keyword>
<dbReference type="PANTHER" id="PTHR42770:SF7">
    <property type="entry name" value="MEMBRANE PROTEIN"/>
    <property type="match status" value="1"/>
</dbReference>
<evidence type="ECO:0000256" key="3">
    <source>
        <dbReference type="ARBA" id="ARBA00022692"/>
    </source>
</evidence>
<feature type="transmembrane region" description="Helical" evidence="7">
    <location>
        <begin position="409"/>
        <end position="430"/>
    </location>
</feature>
<sequence>MSTKEDAASESKSRLEQLGYTQQLERRLNVPEVVGLAMADVSPTMAVLLLSAGVFAVGGTFSIGASLILSVVVIMIALCLAELAAMFPIAGGMYSLVSRVLPGPISWITMFNYLIQGVIIPASLALGMAVFLRDLVPGIPFPDPVVALVMLALATALALTKVEVGAWATAAMVIVEFVVLGIITVAALIHPHQDLAAVTFNPVLLNGTELTGLTFAVMLGTLAPAFNVINGYDAALGFAEELKGGPRNVAKAVIWSAVLACVLIVVPLAAAVIAAPDLATFFSSPAPVIYSVQSALGPAAGTVIGIGVTVALFNAMVSMLMYFGRGVYTTGRDGVWPPAVNRVIGRLNKFRAPGAAVLVLVVPTAILIVASALDFLIIFAGTVIAAVYLCVGMAALSSRRSLRNEPRPFRMPLWPVPPLIVIAFTALALGSQEAKYLIAELVLIVLALAAWAGSKKWSKKTLKSVATDPSPNQSAEMDPSRS</sequence>
<feature type="transmembrane region" description="Helical" evidence="7">
    <location>
        <begin position="167"/>
        <end position="190"/>
    </location>
</feature>
<evidence type="ECO:0000256" key="7">
    <source>
        <dbReference type="SAM" id="Phobius"/>
    </source>
</evidence>
<dbReference type="PANTHER" id="PTHR42770">
    <property type="entry name" value="AMINO ACID TRANSPORTER-RELATED"/>
    <property type="match status" value="1"/>
</dbReference>
<feature type="transmembrane region" description="Helical" evidence="7">
    <location>
        <begin position="253"/>
        <end position="275"/>
    </location>
</feature>
<gene>
    <name evidence="8" type="ORF">GCM10023346_31500</name>
</gene>
<feature type="transmembrane region" description="Helical" evidence="7">
    <location>
        <begin position="436"/>
        <end position="454"/>
    </location>
</feature>